<dbReference type="InterPro" id="IPR029044">
    <property type="entry name" value="Nucleotide-diphossugar_trans"/>
</dbReference>
<dbReference type="Pfam" id="PF00535">
    <property type="entry name" value="Glycos_transf_2"/>
    <property type="match status" value="1"/>
</dbReference>
<dbReference type="GO" id="GO:0016757">
    <property type="term" value="F:glycosyltransferase activity"/>
    <property type="evidence" value="ECO:0007669"/>
    <property type="project" value="UniProtKB-KW"/>
</dbReference>
<dbReference type="CDD" id="cd02522">
    <property type="entry name" value="GT_2_like_a"/>
    <property type="match status" value="1"/>
</dbReference>
<keyword evidence="7" id="KW-0812">Transmembrane</keyword>
<evidence type="ECO:0000256" key="6">
    <source>
        <dbReference type="SAM" id="MobiDB-lite"/>
    </source>
</evidence>
<evidence type="ECO:0000256" key="5">
    <source>
        <dbReference type="ARBA" id="ARBA00023136"/>
    </source>
</evidence>
<proteinExistence type="predicted"/>
<keyword evidence="4" id="KW-0808">Transferase</keyword>
<name>A0A1Y1IWE5_KLENI</name>
<reference evidence="9 10" key="1">
    <citation type="journal article" date="2014" name="Nat. Commun.">
        <title>Klebsormidium flaccidum genome reveals primary factors for plant terrestrial adaptation.</title>
        <authorList>
            <person name="Hori K."/>
            <person name="Maruyama F."/>
            <person name="Fujisawa T."/>
            <person name="Togashi T."/>
            <person name="Yamamoto N."/>
            <person name="Seo M."/>
            <person name="Sato S."/>
            <person name="Yamada T."/>
            <person name="Mori H."/>
            <person name="Tajima N."/>
            <person name="Moriyama T."/>
            <person name="Ikeuchi M."/>
            <person name="Watanabe M."/>
            <person name="Wada H."/>
            <person name="Kobayashi K."/>
            <person name="Saito M."/>
            <person name="Masuda T."/>
            <person name="Sasaki-Sekimoto Y."/>
            <person name="Mashiguchi K."/>
            <person name="Awai K."/>
            <person name="Shimojima M."/>
            <person name="Masuda S."/>
            <person name="Iwai M."/>
            <person name="Nobusawa T."/>
            <person name="Narise T."/>
            <person name="Kondo S."/>
            <person name="Saito H."/>
            <person name="Sato R."/>
            <person name="Murakawa M."/>
            <person name="Ihara Y."/>
            <person name="Oshima-Yamada Y."/>
            <person name="Ohtaka K."/>
            <person name="Satoh M."/>
            <person name="Sonobe K."/>
            <person name="Ishii M."/>
            <person name="Ohtani R."/>
            <person name="Kanamori-Sato M."/>
            <person name="Honoki R."/>
            <person name="Miyazaki D."/>
            <person name="Mochizuki H."/>
            <person name="Umetsu J."/>
            <person name="Higashi K."/>
            <person name="Shibata D."/>
            <person name="Kamiya Y."/>
            <person name="Sato N."/>
            <person name="Nakamura Y."/>
            <person name="Tabata S."/>
            <person name="Ida S."/>
            <person name="Kurokawa K."/>
            <person name="Ohta H."/>
        </authorList>
    </citation>
    <scope>NUCLEOTIDE SEQUENCE [LARGE SCALE GENOMIC DNA]</scope>
    <source>
        <strain evidence="9 10">NIES-2285</strain>
    </source>
</reference>
<comment type="subcellular location">
    <subcellularLocation>
        <location evidence="1">Cell membrane</location>
    </subcellularLocation>
</comment>
<keyword evidence="10" id="KW-1185">Reference proteome</keyword>
<dbReference type="OrthoDB" id="191769at2759"/>
<dbReference type="InterPro" id="IPR001173">
    <property type="entry name" value="Glyco_trans_2-like"/>
</dbReference>
<keyword evidence="7" id="KW-1133">Transmembrane helix</keyword>
<evidence type="ECO:0000313" key="9">
    <source>
        <dbReference type="EMBL" id="GAQ92598.1"/>
    </source>
</evidence>
<evidence type="ECO:0000256" key="3">
    <source>
        <dbReference type="ARBA" id="ARBA00022676"/>
    </source>
</evidence>
<dbReference type="PANTHER" id="PTHR43646">
    <property type="entry name" value="GLYCOSYLTRANSFERASE"/>
    <property type="match status" value="1"/>
</dbReference>
<feature type="domain" description="Glycosyltransferase 2-like" evidence="8">
    <location>
        <begin position="169"/>
        <end position="301"/>
    </location>
</feature>
<dbReference type="Gene3D" id="3.90.550.10">
    <property type="entry name" value="Spore Coat Polysaccharide Biosynthesis Protein SpsA, Chain A"/>
    <property type="match status" value="1"/>
</dbReference>
<feature type="region of interest" description="Disordered" evidence="6">
    <location>
        <begin position="110"/>
        <end position="135"/>
    </location>
</feature>
<evidence type="ECO:0000256" key="1">
    <source>
        <dbReference type="ARBA" id="ARBA00004236"/>
    </source>
</evidence>
<evidence type="ECO:0000256" key="7">
    <source>
        <dbReference type="SAM" id="Phobius"/>
    </source>
</evidence>
<keyword evidence="3" id="KW-0328">Glycosyltransferase</keyword>
<sequence length="424" mass="46168">MRSNLQQSVGFLSWRPAPGFSSLAQCPCWLNQSLHNLREQQLLQQRVAGLQPFGCVNQGRSEKGTVPDAVHFSSVGLIGLTQVLALTGGWLLLRSSELAKNAGQGLVPEHSYSGGGGKAGGGRGSWGSGGSDGRLPEEIEGQTFLHFGKEPDEEDQTSSQQESDAEVFIVIPALNEAACIATTVGQFQLSEPHPARIIVVDGGSVDGTQEKAREQGAVVVTSPKGRARQQNRGAEVAVQMAGGKGGILCFVHADTLVPTDLVAVVRKTLADRRVVLGGFLPVIEVGEGIMWPMSCHNAIKTFYLPLLLRPLSFVKGLRALFGDQVLFCRARDFAAVGGFNQEQPIMEELDLCIRLHMRKPEGTSAQRGRIRMVNRMVHTSGRRFVSLGFLRATYIHFCIGLSWYLGASPIQMERLYKQMYQDVR</sequence>
<protein>
    <recommendedName>
        <fullName evidence="8">Glycosyltransferase 2-like domain-containing protein</fullName>
    </recommendedName>
</protein>
<dbReference type="InterPro" id="IPR026461">
    <property type="entry name" value="Trfase_2_rSAM/seldom_assoc"/>
</dbReference>
<dbReference type="GO" id="GO:0005886">
    <property type="term" value="C:plasma membrane"/>
    <property type="evidence" value="ECO:0007669"/>
    <property type="project" value="UniProtKB-SubCell"/>
</dbReference>
<dbReference type="STRING" id="105231.A0A1Y1IWE5"/>
<dbReference type="PANTHER" id="PTHR43646:SF2">
    <property type="entry name" value="GLYCOSYLTRANSFERASE 2-LIKE DOMAIN-CONTAINING PROTEIN"/>
    <property type="match status" value="1"/>
</dbReference>
<keyword evidence="5 7" id="KW-0472">Membrane</keyword>
<dbReference type="EMBL" id="DF238015">
    <property type="protein sequence ID" value="GAQ92598.1"/>
    <property type="molecule type" value="Genomic_DNA"/>
</dbReference>
<gene>
    <name evidence="9" type="ORF">KFL_010660030</name>
</gene>
<evidence type="ECO:0000256" key="4">
    <source>
        <dbReference type="ARBA" id="ARBA00022679"/>
    </source>
</evidence>
<dbReference type="SUPFAM" id="SSF53448">
    <property type="entry name" value="Nucleotide-diphospho-sugar transferases"/>
    <property type="match status" value="1"/>
</dbReference>
<evidence type="ECO:0000313" key="10">
    <source>
        <dbReference type="Proteomes" id="UP000054558"/>
    </source>
</evidence>
<organism evidence="9 10">
    <name type="scientific">Klebsormidium nitens</name>
    <name type="common">Green alga</name>
    <name type="synonym">Ulothrix nitens</name>
    <dbReference type="NCBI Taxonomy" id="105231"/>
    <lineage>
        <taxon>Eukaryota</taxon>
        <taxon>Viridiplantae</taxon>
        <taxon>Streptophyta</taxon>
        <taxon>Klebsormidiophyceae</taxon>
        <taxon>Klebsormidiales</taxon>
        <taxon>Klebsormidiaceae</taxon>
        <taxon>Klebsormidium</taxon>
    </lineage>
</organism>
<feature type="compositionally biased region" description="Gly residues" evidence="6">
    <location>
        <begin position="113"/>
        <end position="132"/>
    </location>
</feature>
<accession>A0A1Y1IWE5</accession>
<evidence type="ECO:0000256" key="2">
    <source>
        <dbReference type="ARBA" id="ARBA00022475"/>
    </source>
</evidence>
<evidence type="ECO:0000259" key="8">
    <source>
        <dbReference type="Pfam" id="PF00535"/>
    </source>
</evidence>
<dbReference type="Proteomes" id="UP000054558">
    <property type="component" value="Unassembled WGS sequence"/>
</dbReference>
<keyword evidence="2" id="KW-1003">Cell membrane</keyword>
<dbReference type="OMA" id="ANCIFAY"/>
<feature type="transmembrane region" description="Helical" evidence="7">
    <location>
        <begin position="384"/>
        <end position="405"/>
    </location>
</feature>
<dbReference type="AlphaFoldDB" id="A0A1Y1IWE5"/>